<dbReference type="PATRIC" id="fig|394096.3.peg.5264"/>
<feature type="domain" description="2,4-diaminopentanoate dehydrogenase C-terminal" evidence="4">
    <location>
        <begin position="145"/>
        <end position="331"/>
    </location>
</feature>
<proteinExistence type="predicted"/>
<evidence type="ECO:0000313" key="5">
    <source>
        <dbReference type="EMBL" id="KFE66445.1"/>
    </source>
</evidence>
<name>A0A085WFI2_9BACT</name>
<dbReference type="GO" id="GO:0008839">
    <property type="term" value="F:4-hydroxy-tetrahydrodipicolinate reductase"/>
    <property type="evidence" value="ECO:0007669"/>
    <property type="project" value="InterPro"/>
</dbReference>
<keyword evidence="2" id="KW-0560">Oxidoreductase</keyword>
<dbReference type="Pfam" id="PF01113">
    <property type="entry name" value="DapB_N"/>
    <property type="match status" value="1"/>
</dbReference>
<dbReference type="Proteomes" id="UP000028725">
    <property type="component" value="Unassembled WGS sequence"/>
</dbReference>
<sequence>MARAAAGPVPVVVMGLGFIGQEIARAALASPEVELIGAVDTSPQLVGQPLAEVLGQPTSKLKVADSLERALGRRKGVVLLHATGSRLPQVMDQILDAVKLGVGVVSTCEELAFPFLKHPELAAKLERAAQKAGVAVLGTGVNPGFIMDRLVATVGQVCGPVRRVTVTRVVDARTRREALQRKVGAGLTEDEFFALVDKDQLGHVGLVESAALCALGLGMDCDDYEEEVAPVFAEEDISGGAFPVRKGRVAGIFQSVVGLEEEQERVRLELTIAVGAEDPKDRIEIDADPKLVVEIPGGVAGDRATANTLVNAAPRLTAAEAGLLTVLELPAGR</sequence>
<dbReference type="Pfam" id="PF19328">
    <property type="entry name" value="DAP_DH_C"/>
    <property type="match status" value="1"/>
</dbReference>
<dbReference type="InterPro" id="IPR000846">
    <property type="entry name" value="DapB_N"/>
</dbReference>
<evidence type="ECO:0000313" key="6">
    <source>
        <dbReference type="Proteomes" id="UP000028725"/>
    </source>
</evidence>
<dbReference type="OrthoDB" id="9767616at2"/>
<dbReference type="InterPro" id="IPR045760">
    <property type="entry name" value="DAP_DH_C"/>
</dbReference>
<evidence type="ECO:0000256" key="2">
    <source>
        <dbReference type="ARBA" id="ARBA00023002"/>
    </source>
</evidence>
<evidence type="ECO:0000259" key="3">
    <source>
        <dbReference type="Pfam" id="PF01113"/>
    </source>
</evidence>
<accession>A0A085WFI2</accession>
<comment type="caution">
    <text evidence="5">The sequence shown here is derived from an EMBL/GenBank/DDBJ whole genome shotgun (WGS) entry which is preliminary data.</text>
</comment>
<keyword evidence="6" id="KW-1185">Reference proteome</keyword>
<dbReference type="GO" id="GO:0009089">
    <property type="term" value="P:lysine biosynthetic process via diaminopimelate"/>
    <property type="evidence" value="ECO:0007669"/>
    <property type="project" value="InterPro"/>
</dbReference>
<feature type="domain" description="Dihydrodipicolinate reductase N-terminal" evidence="3">
    <location>
        <begin position="10"/>
        <end position="75"/>
    </location>
</feature>
<evidence type="ECO:0000256" key="1">
    <source>
        <dbReference type="ARBA" id="ARBA00022857"/>
    </source>
</evidence>
<dbReference type="AlphaFoldDB" id="A0A085WFI2"/>
<dbReference type="RefSeq" id="WP_044192324.1">
    <property type="nucleotide sequence ID" value="NZ_JMCB01000010.1"/>
</dbReference>
<dbReference type="EMBL" id="JMCB01000010">
    <property type="protein sequence ID" value="KFE66445.1"/>
    <property type="molecule type" value="Genomic_DNA"/>
</dbReference>
<dbReference type="SUPFAM" id="SSF51735">
    <property type="entry name" value="NAD(P)-binding Rossmann-fold domains"/>
    <property type="match status" value="1"/>
</dbReference>
<organism evidence="5 6">
    <name type="scientific">Hyalangium minutum</name>
    <dbReference type="NCBI Taxonomy" id="394096"/>
    <lineage>
        <taxon>Bacteria</taxon>
        <taxon>Pseudomonadati</taxon>
        <taxon>Myxococcota</taxon>
        <taxon>Myxococcia</taxon>
        <taxon>Myxococcales</taxon>
        <taxon>Cystobacterineae</taxon>
        <taxon>Archangiaceae</taxon>
        <taxon>Hyalangium</taxon>
    </lineage>
</organism>
<dbReference type="STRING" id="394096.DB31_0918"/>
<dbReference type="CDD" id="cd24146">
    <property type="entry name" value="nat-AmDH_N_like"/>
    <property type="match status" value="1"/>
</dbReference>
<dbReference type="Gene3D" id="3.40.50.720">
    <property type="entry name" value="NAD(P)-binding Rossmann-like Domain"/>
    <property type="match status" value="1"/>
</dbReference>
<dbReference type="InterPro" id="IPR036291">
    <property type="entry name" value="NAD(P)-bd_dom_sf"/>
</dbReference>
<evidence type="ECO:0000259" key="4">
    <source>
        <dbReference type="Pfam" id="PF19328"/>
    </source>
</evidence>
<keyword evidence="1" id="KW-0521">NADP</keyword>
<protein>
    <submittedName>
        <fullName evidence="5">Uncharacterized protein</fullName>
    </submittedName>
</protein>
<gene>
    <name evidence="5" type="ORF">DB31_0918</name>
</gene>
<reference evidence="5 6" key="1">
    <citation type="submission" date="2014-04" db="EMBL/GenBank/DDBJ databases">
        <title>Genome assembly of Hyalangium minutum DSM 14724.</title>
        <authorList>
            <person name="Sharma G."/>
            <person name="Subramanian S."/>
        </authorList>
    </citation>
    <scope>NUCLEOTIDE SEQUENCE [LARGE SCALE GENOMIC DNA]</scope>
    <source>
        <strain evidence="5 6">DSM 14724</strain>
    </source>
</reference>